<feature type="signal peptide" evidence="1">
    <location>
        <begin position="1"/>
        <end position="20"/>
    </location>
</feature>
<dbReference type="OMA" id="WFTNYFG"/>
<organism evidence="4">
    <name type="scientific">Drosophila rhopaloa</name>
    <name type="common">Fruit fly</name>
    <dbReference type="NCBI Taxonomy" id="1041015"/>
    <lineage>
        <taxon>Eukaryota</taxon>
        <taxon>Metazoa</taxon>
        <taxon>Ecdysozoa</taxon>
        <taxon>Arthropoda</taxon>
        <taxon>Hexapoda</taxon>
        <taxon>Insecta</taxon>
        <taxon>Pterygota</taxon>
        <taxon>Neoptera</taxon>
        <taxon>Endopterygota</taxon>
        <taxon>Diptera</taxon>
        <taxon>Brachycera</taxon>
        <taxon>Muscomorpha</taxon>
        <taxon>Ephydroidea</taxon>
        <taxon>Drosophilidae</taxon>
        <taxon>Drosophila</taxon>
        <taxon>Sophophora</taxon>
    </lineage>
</organism>
<protein>
    <submittedName>
        <fullName evidence="4">Uncharacterized protein LOC108044981</fullName>
    </submittedName>
</protein>
<evidence type="ECO:0000313" key="2">
    <source>
        <dbReference type="EnsemblMetazoa" id="XP_016979645.1"/>
    </source>
</evidence>
<dbReference type="CTD" id="246659"/>
<dbReference type="InterPro" id="IPR010512">
    <property type="entry name" value="DUF1091"/>
</dbReference>
<dbReference type="EnsemblMetazoa" id="XM_017124156.1">
    <property type="protein sequence ID" value="XP_016979645.1"/>
    <property type="gene ID" value="LOC108044981"/>
</dbReference>
<dbReference type="OrthoDB" id="7925769at2759"/>
<name>A0A6P4EN53_DRORH</name>
<dbReference type="GeneID" id="108044981"/>
<dbReference type="PANTHER" id="PTHR21112:SF0">
    <property type="entry name" value="CHEMOSENSORY PROTEIN A 29A-RELATED"/>
    <property type="match status" value="1"/>
</dbReference>
<gene>
    <name evidence="4" type="primary">LOC108044981</name>
    <name evidence="2" type="synonym">108044981</name>
</gene>
<proteinExistence type="predicted"/>
<evidence type="ECO:0000256" key="1">
    <source>
        <dbReference type="SAM" id="SignalP"/>
    </source>
</evidence>
<dbReference type="PANTHER" id="PTHR21112">
    <property type="entry name" value="CHEMOSENSORY PROTEIN A 29A-RELATED"/>
    <property type="match status" value="1"/>
</dbReference>
<sequence length="176" mass="20377">MFFRRLQGFLILSTLSVCLGKSLEARVQSFNTIEGDEESLFVYNVRLIGRDRMLNGTFVFKVDLDDTFDVSFNILVFKNGEWEEGNIKVFTKACNFHTNYFGKYFLPMVNDSNIPPVNELCPFRKGKYYVKNILIEPKNWPTVLYRGLTKSIVKYIRNGKCTGGVEYDMSLTDIND</sequence>
<evidence type="ECO:0000313" key="3">
    <source>
        <dbReference type="Proteomes" id="UP001652680"/>
    </source>
</evidence>
<reference evidence="3" key="1">
    <citation type="journal article" date="2021" name="Elife">
        <title>Highly contiguous assemblies of 101 drosophilid genomes.</title>
        <authorList>
            <person name="Kim B.Y."/>
            <person name="Wang J.R."/>
            <person name="Miller D.E."/>
            <person name="Barmina O."/>
            <person name="Delaney E."/>
            <person name="Thompson A."/>
            <person name="Comeault A.A."/>
            <person name="Peede D."/>
            <person name="D'Agostino E.R."/>
            <person name="Pelaez J."/>
            <person name="Aguilar J.M."/>
            <person name="Haji D."/>
            <person name="Matsunaga T."/>
            <person name="Armstrong E.E."/>
            <person name="Zych M."/>
            <person name="Ogawa Y."/>
            <person name="Stamenkovic-Radak M."/>
            <person name="Jelic M."/>
            <person name="Veselinovic M.S."/>
            <person name="Tanaskovic M."/>
            <person name="Eric P."/>
            <person name="Gao J.J."/>
            <person name="Katoh T.K."/>
            <person name="Toda M.J."/>
            <person name="Watabe H."/>
            <person name="Watada M."/>
            <person name="Davis J.S."/>
            <person name="Moyle L.C."/>
            <person name="Manoli G."/>
            <person name="Bertolini E."/>
            <person name="Kostal V."/>
            <person name="Hawley R.S."/>
            <person name="Takahashi A."/>
            <person name="Jones C.D."/>
            <person name="Price D.K."/>
            <person name="Whiteman N."/>
            <person name="Kopp A."/>
            <person name="Matute D.R."/>
            <person name="Petrov D.A."/>
        </authorList>
    </citation>
    <scope>NUCLEOTIDE SEQUENCE [LARGE SCALE GENOMIC DNA]</scope>
</reference>
<keyword evidence="3" id="KW-1185">Reference proteome</keyword>
<accession>A0A6P4EN53</accession>
<reference evidence="2" key="3">
    <citation type="submission" date="2025-05" db="UniProtKB">
        <authorList>
            <consortium name="EnsemblMetazoa"/>
        </authorList>
    </citation>
    <scope>IDENTIFICATION</scope>
</reference>
<feature type="chain" id="PRO_5028356696" evidence="1">
    <location>
        <begin position="21"/>
        <end position="176"/>
    </location>
</feature>
<dbReference type="RefSeq" id="XP_016979645.1">
    <property type="nucleotide sequence ID" value="XM_017124156.1"/>
</dbReference>
<evidence type="ECO:0000313" key="4">
    <source>
        <dbReference type="RefSeq" id="XP_016979645.1"/>
    </source>
</evidence>
<dbReference type="Proteomes" id="UP001652680">
    <property type="component" value="Unassembled WGS sequence"/>
</dbReference>
<dbReference type="AlphaFoldDB" id="A0A6P4EN53"/>
<keyword evidence="1" id="KW-0732">Signal</keyword>
<dbReference type="Pfam" id="PF06477">
    <property type="entry name" value="DUF1091"/>
    <property type="match status" value="1"/>
</dbReference>
<reference evidence="4" key="2">
    <citation type="submission" date="2025-04" db="UniProtKB">
        <authorList>
            <consortium name="RefSeq"/>
        </authorList>
    </citation>
    <scope>IDENTIFICATION</scope>
</reference>